<sequence length="27" mass="3178">MWRASSSSESYTRMLKRMTLSQLPVKC</sequence>
<organism evidence="1">
    <name type="scientific">Anguilla anguilla</name>
    <name type="common">European freshwater eel</name>
    <name type="synonym">Muraena anguilla</name>
    <dbReference type="NCBI Taxonomy" id="7936"/>
    <lineage>
        <taxon>Eukaryota</taxon>
        <taxon>Metazoa</taxon>
        <taxon>Chordata</taxon>
        <taxon>Craniata</taxon>
        <taxon>Vertebrata</taxon>
        <taxon>Euteleostomi</taxon>
        <taxon>Actinopterygii</taxon>
        <taxon>Neopterygii</taxon>
        <taxon>Teleostei</taxon>
        <taxon>Anguilliformes</taxon>
        <taxon>Anguillidae</taxon>
        <taxon>Anguilla</taxon>
    </lineage>
</organism>
<reference evidence="1" key="2">
    <citation type="journal article" date="2015" name="Fish Shellfish Immunol.">
        <title>Early steps in the European eel (Anguilla anguilla)-Vibrio vulnificus interaction in the gills: Role of the RtxA13 toxin.</title>
        <authorList>
            <person name="Callol A."/>
            <person name="Pajuelo D."/>
            <person name="Ebbesson L."/>
            <person name="Teles M."/>
            <person name="MacKenzie S."/>
            <person name="Amaro C."/>
        </authorList>
    </citation>
    <scope>NUCLEOTIDE SEQUENCE</scope>
</reference>
<accession>A0A0E9T634</accession>
<dbReference type="AlphaFoldDB" id="A0A0E9T634"/>
<dbReference type="EMBL" id="GBXM01059448">
    <property type="protein sequence ID" value="JAH49129.1"/>
    <property type="molecule type" value="Transcribed_RNA"/>
</dbReference>
<name>A0A0E9T634_ANGAN</name>
<reference evidence="1" key="1">
    <citation type="submission" date="2014-11" db="EMBL/GenBank/DDBJ databases">
        <authorList>
            <person name="Amaro Gonzalez C."/>
        </authorList>
    </citation>
    <scope>NUCLEOTIDE SEQUENCE</scope>
</reference>
<evidence type="ECO:0000313" key="1">
    <source>
        <dbReference type="EMBL" id="JAH49129.1"/>
    </source>
</evidence>
<protein>
    <submittedName>
        <fullName evidence="1">Uncharacterized protein</fullName>
    </submittedName>
</protein>
<proteinExistence type="predicted"/>